<dbReference type="AlphaFoldDB" id="A0AAV4DGX4"/>
<dbReference type="Proteomes" id="UP000735302">
    <property type="component" value="Unassembled WGS sequence"/>
</dbReference>
<name>A0AAV4DGX4_9GAST</name>
<keyword evidence="1" id="KW-0732">Signal</keyword>
<feature type="signal peptide" evidence="1">
    <location>
        <begin position="1"/>
        <end position="22"/>
    </location>
</feature>
<organism evidence="2 3">
    <name type="scientific">Plakobranchus ocellatus</name>
    <dbReference type="NCBI Taxonomy" id="259542"/>
    <lineage>
        <taxon>Eukaryota</taxon>
        <taxon>Metazoa</taxon>
        <taxon>Spiralia</taxon>
        <taxon>Lophotrochozoa</taxon>
        <taxon>Mollusca</taxon>
        <taxon>Gastropoda</taxon>
        <taxon>Heterobranchia</taxon>
        <taxon>Euthyneura</taxon>
        <taxon>Panpulmonata</taxon>
        <taxon>Sacoglossa</taxon>
        <taxon>Placobranchoidea</taxon>
        <taxon>Plakobranchidae</taxon>
        <taxon>Plakobranchus</taxon>
    </lineage>
</organism>
<protein>
    <submittedName>
        <fullName evidence="2">Endothelial cells scavenger receptor</fullName>
    </submittedName>
</protein>
<dbReference type="EMBL" id="BLXT01007882">
    <property type="protein sequence ID" value="GFO43390.1"/>
    <property type="molecule type" value="Genomic_DNA"/>
</dbReference>
<keyword evidence="3" id="KW-1185">Reference proteome</keyword>
<feature type="chain" id="PRO_5043730297" evidence="1">
    <location>
        <begin position="23"/>
        <end position="110"/>
    </location>
</feature>
<evidence type="ECO:0000313" key="2">
    <source>
        <dbReference type="EMBL" id="GFO43390.1"/>
    </source>
</evidence>
<proteinExistence type="predicted"/>
<dbReference type="Gene3D" id="2.170.300.10">
    <property type="entry name" value="Tie2 ligand-binding domain superfamily"/>
    <property type="match status" value="1"/>
</dbReference>
<evidence type="ECO:0000313" key="3">
    <source>
        <dbReference type="Proteomes" id="UP000735302"/>
    </source>
</evidence>
<sequence length="110" mass="11104">MVAFVGTASILFIFAANPSVSAVCAPGWFGTNCTSQCHCALNQSCAYDTGHCPNDCAAGWFGSNCQSALGCSQTAAGSWAGAGSWRLADGGSWSASHDASVGLFSWLGLG</sequence>
<accession>A0AAV4DGX4</accession>
<comment type="caution">
    <text evidence="2">The sequence shown here is derived from an EMBL/GenBank/DDBJ whole genome shotgun (WGS) entry which is preliminary data.</text>
</comment>
<gene>
    <name evidence="2" type="ORF">PoB_006989500</name>
</gene>
<evidence type="ECO:0000256" key="1">
    <source>
        <dbReference type="SAM" id="SignalP"/>
    </source>
</evidence>
<reference evidence="2 3" key="1">
    <citation type="journal article" date="2021" name="Elife">
        <title>Chloroplast acquisition without the gene transfer in kleptoplastic sea slugs, Plakobranchus ocellatus.</title>
        <authorList>
            <person name="Maeda T."/>
            <person name="Takahashi S."/>
            <person name="Yoshida T."/>
            <person name="Shimamura S."/>
            <person name="Takaki Y."/>
            <person name="Nagai Y."/>
            <person name="Toyoda A."/>
            <person name="Suzuki Y."/>
            <person name="Arimoto A."/>
            <person name="Ishii H."/>
            <person name="Satoh N."/>
            <person name="Nishiyama T."/>
            <person name="Hasebe M."/>
            <person name="Maruyama T."/>
            <person name="Minagawa J."/>
            <person name="Obokata J."/>
            <person name="Shigenobu S."/>
        </authorList>
    </citation>
    <scope>NUCLEOTIDE SEQUENCE [LARGE SCALE GENOMIC DNA]</scope>
</reference>
<keyword evidence="2" id="KW-0675">Receptor</keyword>